<evidence type="ECO:0000313" key="7">
    <source>
        <dbReference type="Proteomes" id="UP000446348"/>
    </source>
</evidence>
<feature type="compositionally biased region" description="Polar residues" evidence="1">
    <location>
        <begin position="65"/>
        <end position="76"/>
    </location>
</feature>
<reference evidence="4" key="3">
    <citation type="journal article" date="2018" name="BMC Genomics">
        <title>Whole genome sequencing and function prediction of 133 gut anaerobes isolated from chicken caecum in pure cultures.</title>
        <authorList>
            <person name="Medvecky M."/>
            <person name="Cejkova D."/>
            <person name="Polansky O."/>
            <person name="Karasova D."/>
            <person name="Kubasova T."/>
            <person name="Cizek A."/>
            <person name="Rychlik I."/>
        </authorList>
    </citation>
    <scope>NUCLEOTIDE SEQUENCE</scope>
    <source>
        <strain evidence="4">An175</strain>
    </source>
</reference>
<evidence type="ECO:0000313" key="6">
    <source>
        <dbReference type="Proteomes" id="UP000196386"/>
    </source>
</evidence>
<evidence type="ECO:0000313" key="4">
    <source>
        <dbReference type="EMBL" id="OUP66959.1"/>
    </source>
</evidence>
<sequence length="148" mass="15317">MIQIVQGTFGYWNGTSVVPKTSKDGPLELEPTLEQRLVEKGVAVYVNAEPQAPAAPPAPTGAEDSGNSDPANSVQGEPTGADDGLPEYNADMKLDELKEIAAAYDVDASKMRSKAEVVAAIDAAKAALQEETGDDEAPPVVTPAAPVV</sequence>
<dbReference type="Proteomes" id="UP000095765">
    <property type="component" value="Unassembled WGS sequence"/>
</dbReference>
<feature type="compositionally biased region" description="Low complexity" evidence="1">
    <location>
        <begin position="138"/>
        <end position="148"/>
    </location>
</feature>
<dbReference type="AlphaFoldDB" id="A0A174T5V8"/>
<feature type="region of interest" description="Disordered" evidence="1">
    <location>
        <begin position="48"/>
        <end position="90"/>
    </location>
</feature>
<organism evidence="2 5">
    <name type="scientific">Anaerotruncus colihominis</name>
    <dbReference type="NCBI Taxonomy" id="169435"/>
    <lineage>
        <taxon>Bacteria</taxon>
        <taxon>Bacillati</taxon>
        <taxon>Bacillota</taxon>
        <taxon>Clostridia</taxon>
        <taxon>Eubacteriales</taxon>
        <taxon>Oscillospiraceae</taxon>
        <taxon>Anaerotruncus</taxon>
    </lineage>
</organism>
<dbReference type="EMBL" id="NFKP01000037">
    <property type="protein sequence ID" value="OUP66959.1"/>
    <property type="molecule type" value="Genomic_DNA"/>
</dbReference>
<evidence type="ECO:0000313" key="3">
    <source>
        <dbReference type="EMBL" id="NBI80034.1"/>
    </source>
</evidence>
<dbReference type="EMBL" id="CZBE01000022">
    <property type="protein sequence ID" value="CUQ03911.1"/>
    <property type="molecule type" value="Genomic_DNA"/>
</dbReference>
<dbReference type="OrthoDB" id="1860653at2"/>
<reference evidence="6" key="2">
    <citation type="submission" date="2017-04" db="EMBL/GenBank/DDBJ databases">
        <title>Function of individual gut microbiota members based on whole genome sequencing of pure cultures obtained from chicken caecum.</title>
        <authorList>
            <person name="Medvecky M."/>
            <person name="Cejkova D."/>
            <person name="Polansky O."/>
            <person name="Karasova D."/>
            <person name="Kubasova T."/>
            <person name="Cizek A."/>
            <person name="Rychlik I."/>
        </authorList>
    </citation>
    <scope>NUCLEOTIDE SEQUENCE [LARGE SCALE GENOMIC DNA]</scope>
    <source>
        <strain evidence="6">An175</strain>
    </source>
</reference>
<reference evidence="3 7" key="4">
    <citation type="submission" date="2018-08" db="EMBL/GenBank/DDBJ databases">
        <title>Murine metabolic-syndrome-specific gut microbial biobank.</title>
        <authorList>
            <person name="Liu C."/>
        </authorList>
    </citation>
    <scope>NUCLEOTIDE SEQUENCE [LARGE SCALE GENOMIC DNA]</scope>
    <source>
        <strain evidence="3 7">X69</strain>
    </source>
</reference>
<name>A0A174T5V8_9FIRM</name>
<protein>
    <submittedName>
        <fullName evidence="3">Transposase</fullName>
    </submittedName>
</protein>
<reference evidence="2 5" key="1">
    <citation type="submission" date="2015-09" db="EMBL/GenBank/DDBJ databases">
        <authorList>
            <consortium name="Pathogen Informatics"/>
        </authorList>
    </citation>
    <scope>NUCLEOTIDE SEQUENCE [LARGE SCALE GENOMIC DNA]</scope>
    <source>
        <strain evidence="2 5">2789STDY5834939</strain>
    </source>
</reference>
<feature type="region of interest" description="Disordered" evidence="1">
    <location>
        <begin position="129"/>
        <end position="148"/>
    </location>
</feature>
<evidence type="ECO:0000313" key="2">
    <source>
        <dbReference type="EMBL" id="CUQ03911.1"/>
    </source>
</evidence>
<gene>
    <name evidence="4" type="ORF">B5F11_18870</name>
    <name evidence="3" type="ORF">D3Z39_14405</name>
    <name evidence="2" type="ORF">ERS852551_02861</name>
</gene>
<dbReference type="Proteomes" id="UP000446348">
    <property type="component" value="Unassembled WGS sequence"/>
</dbReference>
<dbReference type="EMBL" id="QXWZ01000031">
    <property type="protein sequence ID" value="NBI80034.1"/>
    <property type="molecule type" value="Genomic_DNA"/>
</dbReference>
<evidence type="ECO:0000256" key="1">
    <source>
        <dbReference type="SAM" id="MobiDB-lite"/>
    </source>
</evidence>
<dbReference type="Proteomes" id="UP000196386">
    <property type="component" value="Unassembled WGS sequence"/>
</dbReference>
<proteinExistence type="predicted"/>
<accession>A0A174T5V8</accession>
<dbReference type="RefSeq" id="WP_006876226.1">
    <property type="nucleotide sequence ID" value="NZ_CP102255.1"/>
</dbReference>
<evidence type="ECO:0000313" key="5">
    <source>
        <dbReference type="Proteomes" id="UP000095765"/>
    </source>
</evidence>